<name>A0A3E0J782_9BACI</name>
<dbReference type="RefSeq" id="WP_115824014.1">
    <property type="nucleotide sequence ID" value="NZ_QUAE01000010.1"/>
</dbReference>
<accession>A0A3E0J782</accession>
<dbReference type="InterPro" id="IPR005754">
    <property type="entry name" value="Sortase"/>
</dbReference>
<keyword evidence="4" id="KW-1185">Reference proteome</keyword>
<dbReference type="AlphaFoldDB" id="A0A3E0J782"/>
<dbReference type="Proteomes" id="UP000256305">
    <property type="component" value="Unassembled WGS sequence"/>
</dbReference>
<dbReference type="EMBL" id="QUAE01000010">
    <property type="protein sequence ID" value="REJ08604.1"/>
    <property type="molecule type" value="Genomic_DNA"/>
</dbReference>
<dbReference type="InterPro" id="IPR023365">
    <property type="entry name" value="Sortase_dom-sf"/>
</dbReference>
<dbReference type="SUPFAM" id="SSF63817">
    <property type="entry name" value="Sortase"/>
    <property type="match status" value="1"/>
</dbReference>
<keyword evidence="1" id="KW-0378">Hydrolase</keyword>
<protein>
    <submittedName>
        <fullName evidence="3">Class F sortase</fullName>
    </submittedName>
</protein>
<feature type="active site" description="Proton donor/acceptor" evidence="2">
    <location>
        <position position="134"/>
    </location>
</feature>
<dbReference type="GO" id="GO:0016787">
    <property type="term" value="F:hydrolase activity"/>
    <property type="evidence" value="ECO:0007669"/>
    <property type="project" value="UniProtKB-KW"/>
</dbReference>
<proteinExistence type="predicted"/>
<dbReference type="Pfam" id="PF04203">
    <property type="entry name" value="Sortase"/>
    <property type="match status" value="1"/>
</dbReference>
<comment type="caution">
    <text evidence="3">The sequence shown here is derived from an EMBL/GenBank/DDBJ whole genome shotgun (WGS) entry which is preliminary data.</text>
</comment>
<evidence type="ECO:0000256" key="2">
    <source>
        <dbReference type="PIRSR" id="PIRSR605754-1"/>
    </source>
</evidence>
<gene>
    <name evidence="3" type="ORF">DYE48_13005</name>
</gene>
<evidence type="ECO:0000256" key="1">
    <source>
        <dbReference type="ARBA" id="ARBA00022801"/>
    </source>
</evidence>
<evidence type="ECO:0000313" key="3">
    <source>
        <dbReference type="EMBL" id="REJ08604.1"/>
    </source>
</evidence>
<reference evidence="3 4" key="1">
    <citation type="submission" date="2018-08" db="EMBL/GenBank/DDBJ databases">
        <title>Genome sequence of Halobacillus trueperi KCTC 3686.</title>
        <authorList>
            <person name="Cho K.H."/>
            <person name="Kwak M.-J."/>
            <person name="Kim B.-Y."/>
            <person name="Chun J."/>
        </authorList>
    </citation>
    <scope>NUCLEOTIDE SEQUENCE [LARGE SCALE GENOMIC DNA]</scope>
    <source>
        <strain evidence="3 4">KCTC 3686</strain>
    </source>
</reference>
<dbReference type="CDD" id="cd05829">
    <property type="entry name" value="Sortase_F"/>
    <property type="match status" value="1"/>
</dbReference>
<dbReference type="InterPro" id="IPR042001">
    <property type="entry name" value="Sortase_F"/>
</dbReference>
<feature type="active site" description="Acyl-thioester intermediate" evidence="2">
    <location>
        <position position="199"/>
    </location>
</feature>
<sequence length="226" mass="25052">MVRKLFPLALGLLVFFISFQWLNEEPVEDPRVLSTSETTRTQVVEVKKESIVTDQLEKAPVKQKYKPAVHASSEQYGITPDRIEIPSIDVDASIQALGYTPDGGMAVPKSLTDVGWFEPGTMPGNQGNSVIAGHVDGNSGPAVFYDLKDLNPGDEIHVYDENTKLTFEVSRIESYPYKDAPIREIFGPANTHNLNLITCTGPYDDEASTYSERLAVFTVLTDRQEL</sequence>
<evidence type="ECO:0000313" key="4">
    <source>
        <dbReference type="Proteomes" id="UP000256305"/>
    </source>
</evidence>
<organism evidence="3 4">
    <name type="scientific">Halobacillus trueperi</name>
    <dbReference type="NCBI Taxonomy" id="156205"/>
    <lineage>
        <taxon>Bacteria</taxon>
        <taxon>Bacillati</taxon>
        <taxon>Bacillota</taxon>
        <taxon>Bacilli</taxon>
        <taxon>Bacillales</taxon>
        <taxon>Bacillaceae</taxon>
        <taxon>Halobacillus</taxon>
    </lineage>
</organism>
<dbReference type="Gene3D" id="2.40.260.10">
    <property type="entry name" value="Sortase"/>
    <property type="match status" value="1"/>
</dbReference>